<dbReference type="EC" id="4.1.2.4" evidence="6"/>
<dbReference type="AlphaFoldDB" id="D3DYY5"/>
<feature type="active site" description="Proton donor/acceptor" evidence="6">
    <location>
        <position position="93"/>
    </location>
</feature>
<dbReference type="NCBIfam" id="TIGR00126">
    <property type="entry name" value="deoC"/>
    <property type="match status" value="1"/>
</dbReference>
<dbReference type="GO" id="GO:0009264">
    <property type="term" value="P:deoxyribonucleotide catabolic process"/>
    <property type="evidence" value="ECO:0007669"/>
    <property type="project" value="UniProtKB-UniRule"/>
</dbReference>
<dbReference type="InterPro" id="IPR002915">
    <property type="entry name" value="DeoC/FbaB/LacD_aldolase"/>
</dbReference>
<reference evidence="7 8" key="1">
    <citation type="journal article" date="2010" name="PLoS ONE">
        <title>The genome sequence of the rumen methanogen Methanobrevibacter ruminantium reveals new possibilities for controlling ruminant methane emissions.</title>
        <authorList>
            <person name="Leahy S.C."/>
            <person name="Kelly W.J."/>
            <person name="Altermann E."/>
            <person name="Ronimus R.S."/>
            <person name="Yeoman C.J."/>
            <person name="Pacheco D.M."/>
            <person name="Li D."/>
            <person name="Kong Z."/>
            <person name="McTavish S."/>
            <person name="Sang C."/>
            <person name="Lambie S.C."/>
            <person name="Janssen P.H."/>
            <person name="Dey D."/>
            <person name="Attwood G.T."/>
        </authorList>
    </citation>
    <scope>NUCLEOTIDE SEQUENCE [LARGE SCALE GENOMIC DNA]</scope>
    <source>
        <strain evidence="8">ATCC 35063 / DSM 1093 / JCM 13430 / OCM 146 / M1</strain>
    </source>
</reference>
<evidence type="ECO:0000256" key="1">
    <source>
        <dbReference type="ARBA" id="ARBA00010936"/>
    </source>
</evidence>
<dbReference type="Gene3D" id="3.20.20.70">
    <property type="entry name" value="Aldolase class I"/>
    <property type="match status" value="1"/>
</dbReference>
<dbReference type="SMART" id="SM01133">
    <property type="entry name" value="DeoC"/>
    <property type="match status" value="1"/>
</dbReference>
<protein>
    <recommendedName>
        <fullName evidence="6">Deoxyribose-phosphate aldolase</fullName>
        <shortName evidence="6">DERA</shortName>
        <ecNumber evidence="6">4.1.2.4</ecNumber>
    </recommendedName>
    <alternativeName>
        <fullName evidence="6">2-deoxy-D-ribose 5-phosphate aldolase</fullName>
    </alternativeName>
    <alternativeName>
        <fullName evidence="6">Phosphodeoxyriboaldolase</fullName>
        <shortName evidence="6">Deoxyriboaldolase</shortName>
    </alternativeName>
</protein>
<dbReference type="SUPFAM" id="SSF51569">
    <property type="entry name" value="Aldolase"/>
    <property type="match status" value="1"/>
</dbReference>
<comment type="function">
    <text evidence="6">Catalyzes a reversible aldol reaction between acetaldehyde and D-glyceraldehyde 3-phosphate to generate 2-deoxy-D-ribose 5-phosphate.</text>
</comment>
<dbReference type="PIRSF" id="PIRSF001357">
    <property type="entry name" value="DeoC"/>
    <property type="match status" value="1"/>
</dbReference>
<accession>D3DYY5</accession>
<feature type="active site" description="Proton donor/acceptor" evidence="6">
    <location>
        <position position="186"/>
    </location>
</feature>
<dbReference type="HOGENOM" id="CLU_053595_0_2_2"/>
<keyword evidence="8" id="KW-1185">Reference proteome</keyword>
<keyword evidence="4 6" id="KW-0704">Schiff base</keyword>
<sequence>MITAEELAQYIEFTNLDNTATEEQMKAFFDKAKEYNFYAVVVLPHYVKLAKEELKDTDMKVVTVVDFPLGAGTTESKVAEAKDAIKNGADEIDMMANIPAIKEHNFKAVKEDIIAVKEAVGDHILKVIIENALLTVDEKAGASAMCEAGGADFVKTSSGFNGNEHFYALMESLRIMKKNAPHKEIKAAGGINNYKLVNNVIAAGVTKIGTSSGHIIMDQFNHVMDNQKVSPEQKTGPRLI</sequence>
<dbReference type="Pfam" id="PF01791">
    <property type="entry name" value="DeoC"/>
    <property type="match status" value="1"/>
</dbReference>
<dbReference type="GO" id="GO:0016052">
    <property type="term" value="P:carbohydrate catabolic process"/>
    <property type="evidence" value="ECO:0007669"/>
    <property type="project" value="TreeGrafter"/>
</dbReference>
<dbReference type="PANTHER" id="PTHR10889">
    <property type="entry name" value="DEOXYRIBOSE-PHOSPHATE ALDOLASE"/>
    <property type="match status" value="1"/>
</dbReference>
<keyword evidence="3 6" id="KW-0456">Lyase</keyword>
<dbReference type="STRING" id="634498.mru_1685"/>
<dbReference type="FunFam" id="3.20.20.70:FF:000044">
    <property type="entry name" value="Deoxyribose-phosphate aldolase"/>
    <property type="match status" value="1"/>
</dbReference>
<dbReference type="InterPro" id="IPR028581">
    <property type="entry name" value="DeoC_typeI"/>
</dbReference>
<dbReference type="UniPathway" id="UPA00002">
    <property type="reaction ID" value="UER00468"/>
</dbReference>
<evidence type="ECO:0000256" key="6">
    <source>
        <dbReference type="HAMAP-Rule" id="MF_00114"/>
    </source>
</evidence>
<dbReference type="eggNOG" id="arCOG04320">
    <property type="taxonomic scope" value="Archaea"/>
</dbReference>
<evidence type="ECO:0000256" key="3">
    <source>
        <dbReference type="ARBA" id="ARBA00023239"/>
    </source>
</evidence>
<dbReference type="GO" id="GO:0006018">
    <property type="term" value="P:2-deoxyribose 1-phosphate catabolic process"/>
    <property type="evidence" value="ECO:0007669"/>
    <property type="project" value="UniProtKB-UniRule"/>
</dbReference>
<dbReference type="RefSeq" id="WP_012956483.1">
    <property type="nucleotide sequence ID" value="NC_013790.1"/>
</dbReference>
<evidence type="ECO:0000256" key="5">
    <source>
        <dbReference type="ARBA" id="ARBA00048791"/>
    </source>
</evidence>
<dbReference type="EMBL" id="CP001719">
    <property type="protein sequence ID" value="ADC47535.1"/>
    <property type="molecule type" value="Genomic_DNA"/>
</dbReference>
<organism evidence="7 8">
    <name type="scientific">Methanobrevibacter ruminantium (strain ATCC 35063 / DSM 1093 / JCM 13430 / OCM 146 / M1)</name>
    <name type="common">Methanobacterium ruminantium</name>
    <dbReference type="NCBI Taxonomy" id="634498"/>
    <lineage>
        <taxon>Archaea</taxon>
        <taxon>Methanobacteriati</taxon>
        <taxon>Methanobacteriota</taxon>
        <taxon>Methanomada group</taxon>
        <taxon>Methanobacteria</taxon>
        <taxon>Methanobacteriales</taxon>
        <taxon>Methanobacteriaceae</taxon>
        <taxon>Methanobrevibacter</taxon>
    </lineage>
</organism>
<comment type="catalytic activity">
    <reaction evidence="5 6">
        <text>2-deoxy-D-ribose 5-phosphate = D-glyceraldehyde 3-phosphate + acetaldehyde</text>
        <dbReference type="Rhea" id="RHEA:12821"/>
        <dbReference type="ChEBI" id="CHEBI:15343"/>
        <dbReference type="ChEBI" id="CHEBI:59776"/>
        <dbReference type="ChEBI" id="CHEBI:62877"/>
        <dbReference type="EC" id="4.1.2.4"/>
    </reaction>
</comment>
<name>D3DYY5_METRM</name>
<evidence type="ECO:0000313" key="8">
    <source>
        <dbReference type="Proteomes" id="UP000008680"/>
    </source>
</evidence>
<comment type="pathway">
    <text evidence="6">Carbohydrate degradation; 2-deoxy-D-ribose 1-phosphate degradation; D-glyceraldehyde 3-phosphate and acetaldehyde from 2-deoxy-alpha-D-ribose 1-phosphate: step 2/2.</text>
</comment>
<dbReference type="PANTHER" id="PTHR10889:SF1">
    <property type="entry name" value="DEOXYRIBOSE-PHOSPHATE ALDOLASE"/>
    <property type="match status" value="1"/>
</dbReference>
<dbReference type="GeneID" id="8771347"/>
<dbReference type="GO" id="GO:0004139">
    <property type="term" value="F:deoxyribose-phosphate aldolase activity"/>
    <property type="evidence" value="ECO:0007669"/>
    <property type="project" value="UniProtKB-UniRule"/>
</dbReference>
<dbReference type="OrthoDB" id="31145at2157"/>
<dbReference type="InterPro" id="IPR013785">
    <property type="entry name" value="Aldolase_TIM"/>
</dbReference>
<comment type="subcellular location">
    <subcellularLocation>
        <location evidence="6">Cytoplasm</location>
    </subcellularLocation>
</comment>
<evidence type="ECO:0000313" key="7">
    <source>
        <dbReference type="EMBL" id="ADC47535.1"/>
    </source>
</evidence>
<evidence type="ECO:0000256" key="2">
    <source>
        <dbReference type="ARBA" id="ARBA00022490"/>
    </source>
</evidence>
<keyword evidence="2 6" id="KW-0963">Cytoplasm</keyword>
<dbReference type="PATRIC" id="fig|634498.28.peg.1686"/>
<proteinExistence type="inferred from homology"/>
<dbReference type="GO" id="GO:0005737">
    <property type="term" value="C:cytoplasm"/>
    <property type="evidence" value="ECO:0007669"/>
    <property type="project" value="UniProtKB-SubCell"/>
</dbReference>
<dbReference type="HAMAP" id="MF_00114">
    <property type="entry name" value="DeoC_type1"/>
    <property type="match status" value="1"/>
</dbReference>
<dbReference type="Proteomes" id="UP000008680">
    <property type="component" value="Chromosome"/>
</dbReference>
<dbReference type="InterPro" id="IPR011343">
    <property type="entry name" value="DeoC"/>
</dbReference>
<dbReference type="KEGG" id="mru:mru_1685"/>
<gene>
    <name evidence="6 7" type="primary">deoC</name>
    <name evidence="7" type="ordered locus">mru_1685</name>
</gene>
<dbReference type="CDD" id="cd00959">
    <property type="entry name" value="DeoC"/>
    <property type="match status" value="1"/>
</dbReference>
<feature type="active site" description="Schiff-base intermediate with acetaldehyde" evidence="6">
    <location>
        <position position="155"/>
    </location>
</feature>
<comment type="similarity">
    <text evidence="1 6">Belongs to the DeoC/FbaB aldolase family. DeoC type 1 subfamily.</text>
</comment>
<evidence type="ECO:0000256" key="4">
    <source>
        <dbReference type="ARBA" id="ARBA00023270"/>
    </source>
</evidence>